<dbReference type="PANTHER" id="PTHR44099">
    <property type="entry name" value="RABCONNECTIN-3B, ISOFORM A"/>
    <property type="match status" value="1"/>
</dbReference>
<dbReference type="InParanoid" id="A8NQP6"/>
<dbReference type="EMBL" id="AACS02000008">
    <property type="protein sequence ID" value="EAU86217.2"/>
    <property type="molecule type" value="Genomic_DNA"/>
</dbReference>
<dbReference type="InterPro" id="IPR011047">
    <property type="entry name" value="Quinoprotein_ADH-like_sf"/>
</dbReference>
<dbReference type="AlphaFoldDB" id="A8NQP6"/>
<keyword evidence="3" id="KW-1185">Reference proteome</keyword>
<dbReference type="GeneID" id="6012181"/>
<dbReference type="HOGENOM" id="CLU_001665_1_0_1"/>
<dbReference type="eggNOG" id="KOG4155">
    <property type="taxonomic scope" value="Eukaryota"/>
</dbReference>
<protein>
    <submittedName>
        <fullName evidence="2">Uncharacterized protein</fullName>
    </submittedName>
</protein>
<dbReference type="SMART" id="SM00320">
    <property type="entry name" value="WD40"/>
    <property type="match status" value="3"/>
</dbReference>
<dbReference type="Gene3D" id="2.130.10.10">
    <property type="entry name" value="YVTN repeat-like/Quinoprotein amine dehydrogenase"/>
    <property type="match status" value="2"/>
</dbReference>
<dbReference type="InterPro" id="IPR001680">
    <property type="entry name" value="WD40_rpt"/>
</dbReference>
<dbReference type="VEuPathDB" id="FungiDB:CC1G_03428"/>
<proteinExistence type="predicted"/>
<name>A8NQP6_COPC7</name>
<dbReference type="PROSITE" id="PS50082">
    <property type="entry name" value="WD_REPEATS_2"/>
    <property type="match status" value="1"/>
</dbReference>
<comment type="caution">
    <text evidence="2">The sequence shown here is derived from an EMBL/GenBank/DDBJ whole genome shotgun (WGS) entry which is preliminary data.</text>
</comment>
<dbReference type="STRING" id="240176.A8NQP6"/>
<dbReference type="OrthoDB" id="338622at2759"/>
<keyword evidence="1" id="KW-0853">WD repeat</keyword>
<reference evidence="2 3" key="1">
    <citation type="journal article" date="2010" name="Proc. Natl. Acad. Sci. U.S.A.">
        <title>Insights into evolution of multicellular fungi from the assembled chromosomes of the mushroom Coprinopsis cinerea (Coprinus cinereus).</title>
        <authorList>
            <person name="Stajich J.E."/>
            <person name="Wilke S.K."/>
            <person name="Ahren D."/>
            <person name="Au C.H."/>
            <person name="Birren B.W."/>
            <person name="Borodovsky M."/>
            <person name="Burns C."/>
            <person name="Canback B."/>
            <person name="Casselton L.A."/>
            <person name="Cheng C.K."/>
            <person name="Deng J."/>
            <person name="Dietrich F.S."/>
            <person name="Fargo D.C."/>
            <person name="Farman M.L."/>
            <person name="Gathman A.C."/>
            <person name="Goldberg J."/>
            <person name="Guigo R."/>
            <person name="Hoegger P.J."/>
            <person name="Hooker J.B."/>
            <person name="Huggins A."/>
            <person name="James T.Y."/>
            <person name="Kamada T."/>
            <person name="Kilaru S."/>
            <person name="Kodira C."/>
            <person name="Kues U."/>
            <person name="Kupfer D."/>
            <person name="Kwan H.S."/>
            <person name="Lomsadze A."/>
            <person name="Li W."/>
            <person name="Lilly W.W."/>
            <person name="Ma L.J."/>
            <person name="Mackey A.J."/>
            <person name="Manning G."/>
            <person name="Martin F."/>
            <person name="Muraguchi H."/>
            <person name="Natvig D.O."/>
            <person name="Palmerini H."/>
            <person name="Ramesh M.A."/>
            <person name="Rehmeyer C.J."/>
            <person name="Roe B.A."/>
            <person name="Shenoy N."/>
            <person name="Stanke M."/>
            <person name="Ter-Hovhannisyan V."/>
            <person name="Tunlid A."/>
            <person name="Velagapudi R."/>
            <person name="Vision T.J."/>
            <person name="Zeng Q."/>
            <person name="Zolan M.E."/>
            <person name="Pukkila P.J."/>
        </authorList>
    </citation>
    <scope>NUCLEOTIDE SEQUENCE [LARGE SCALE GENOMIC DNA]</scope>
    <source>
        <strain evidence="3">Okayama-7 / 130 / ATCC MYA-4618 / FGSC 9003</strain>
    </source>
</reference>
<gene>
    <name evidence="2" type="ORF">CC1G_03428</name>
</gene>
<dbReference type="OMA" id="LKLCARW"/>
<dbReference type="Pfam" id="PF00400">
    <property type="entry name" value="WD40"/>
    <property type="match status" value="1"/>
</dbReference>
<dbReference type="InterPro" id="IPR015943">
    <property type="entry name" value="WD40/YVTN_repeat-like_dom_sf"/>
</dbReference>
<evidence type="ECO:0000313" key="2">
    <source>
        <dbReference type="EMBL" id="EAU86217.2"/>
    </source>
</evidence>
<evidence type="ECO:0000313" key="3">
    <source>
        <dbReference type="Proteomes" id="UP000001861"/>
    </source>
</evidence>
<dbReference type="InterPro" id="IPR049916">
    <property type="entry name" value="WDR72-like"/>
</dbReference>
<dbReference type="PANTHER" id="PTHR44099:SF4">
    <property type="entry name" value="RABCONNECTIN-3B, ISOFORM A"/>
    <property type="match status" value="1"/>
</dbReference>
<dbReference type="RefSeq" id="XP_001835646.2">
    <property type="nucleotide sequence ID" value="XM_001835594.2"/>
</dbReference>
<dbReference type="SUPFAM" id="SSF48371">
    <property type="entry name" value="ARM repeat"/>
    <property type="match status" value="1"/>
</dbReference>
<feature type="repeat" description="WD" evidence="1">
    <location>
        <begin position="1149"/>
        <end position="1183"/>
    </location>
</feature>
<dbReference type="GO" id="GO:0005737">
    <property type="term" value="C:cytoplasm"/>
    <property type="evidence" value="ECO:0007669"/>
    <property type="project" value="TreeGrafter"/>
</dbReference>
<dbReference type="PROSITE" id="PS50294">
    <property type="entry name" value="WD_REPEATS_REGION"/>
    <property type="match status" value="1"/>
</dbReference>
<evidence type="ECO:0000256" key="1">
    <source>
        <dbReference type="PROSITE-ProRule" id="PRU00221"/>
    </source>
</evidence>
<dbReference type="Proteomes" id="UP000001861">
    <property type="component" value="Unassembled WGS sequence"/>
</dbReference>
<sequence length="1252" mass="136970">MLEIPLTFPNSSRLRDKSCERPPWGSVIEQSFLSATPTALEYWEGCNDTETCGIVVGCEDGSLCVSGTINRRVFVEIEEEKPSKKVVVYRNFCSPHSPHERSHRWSPSFSLRYHIIPSCSGPGHAVRAVQILEGNQYIAVLHQPGDLSIYSTRDGECVSSISVVEKLDVQRSREIWTWCSLKVGTIDGETLLLVTAATDSSTSAATPDLDEASSEKSLTVAFLLADGPEGIRLEKLGRCDLLGPARGIGIYNGPDESTALFSIDAQGQLLLRPIELGPPTPHTISSISTTPEPDHLGHLALAKSIKAIMNRSPDHLDVSSQPGHQKPRIHLLGARNAGVLLSDSTLTGLSTRNIDGVLYGIVWAHREMTVFSYNSNSLQVLLRETIPDIEDAEWLDNTTYALSFKDKMEVYALKSVDADNNSIASPEASHETPCRYRPDLVRILPTGPHEAGTFIPSSDLILTKVDKKGNRTLVSFHVRPGKDSPNGASTVLWQPCHQDKPARSELVQTATLPIELETIVQGYSDGRLRQFTLEQMIVQNSDSTLPPSAASRTSEPSFNGCVLALNVVQNKRTREKYVVGGVDDGSIAFWSLSTLELCARWIAFCSPLVRVIAFDDDVAGILRGCVLCIAADGTIAVIVVDGFQFLYLIPGSFAPLNTLCIRGSNLLLIYGNQLARTWDLQAKEFHRSMTPDKAQELLDQDESLDPGSILSPSEWRTIAPASTGRDSVATLAFALERFVQVAVAVTRTISTSKDEVETILRTFDRLRLLLAVVLTPGLSPDLDSVCSGKLNLPPAIVGVGLSSLKTTTLYSSAQPQDPWCISGNVSASRLLAIVYVTRALSLFEDAAEAANAVIGFYTTSLGPCIGPKYCPPSLEYLAKIWFPASNELRQSIRTVFDATLAQLTDQQIIDVAEKWQQYLPYSQPDEEREDIRTAIALFICGFIAAERFSLLSVSALLDISKSVALYFHDENSTHRVLAIDLCSKGFHVWQQYVDTLEILRSLFMLATTTRKASISPQNVGAQARLAVLSIAAQNTALFMSTLCVDILEPSGLEHRRSVMQIIAFLIRKRPLTLRPHIPRLMEAVVKSLDPNSTGNREAVLGAATEIIGYVVKTFPTVDFHMGSQKLAVGTSEGAVVMYDLKTAIRLYVLEGHRQPLTALNFSPDGRRLVTVSLTDQHVLVWKVGTGFSSFFAPGLPPRQGHGGSEPFKKLPFNIGLEGDVSGSNVLDPVVFEWSGDRSVKVKIRDCVLTFST</sequence>
<dbReference type="InterPro" id="IPR016024">
    <property type="entry name" value="ARM-type_fold"/>
</dbReference>
<dbReference type="SUPFAM" id="SSF50998">
    <property type="entry name" value="Quinoprotein alcohol dehydrogenase-like"/>
    <property type="match status" value="1"/>
</dbReference>
<organism evidence="2 3">
    <name type="scientific">Coprinopsis cinerea (strain Okayama-7 / 130 / ATCC MYA-4618 / FGSC 9003)</name>
    <name type="common">Inky cap fungus</name>
    <name type="synonym">Hormographiella aspergillata</name>
    <dbReference type="NCBI Taxonomy" id="240176"/>
    <lineage>
        <taxon>Eukaryota</taxon>
        <taxon>Fungi</taxon>
        <taxon>Dikarya</taxon>
        <taxon>Basidiomycota</taxon>
        <taxon>Agaricomycotina</taxon>
        <taxon>Agaricomycetes</taxon>
        <taxon>Agaricomycetidae</taxon>
        <taxon>Agaricales</taxon>
        <taxon>Agaricineae</taxon>
        <taxon>Psathyrellaceae</taxon>
        <taxon>Coprinopsis</taxon>
    </lineage>
</organism>
<accession>A8NQP6</accession>
<dbReference type="KEGG" id="cci:CC1G_03428"/>